<proteinExistence type="predicted"/>
<gene>
    <name evidence="1" type="ORF">QQ91_0014085</name>
</gene>
<sequence length="75" mass="8574">MLKSYEAIYKNGQFEWLHEEPAERSARVIVTVLEVIDPEQPIRRRVPPASIAGKAQILGDIVSPIVDEEDWECLK</sequence>
<dbReference type="AlphaFoldDB" id="A0ABD4T623"/>
<dbReference type="RefSeq" id="WP_166275638.1">
    <property type="nucleotide sequence ID" value="NZ_JTHE03000079.1"/>
</dbReference>
<dbReference type="EMBL" id="JTHE03000079">
    <property type="protein sequence ID" value="MCM1983948.1"/>
    <property type="molecule type" value="Genomic_DNA"/>
</dbReference>
<organism evidence="1 2">
    <name type="scientific">Lyngbya confervoides BDU141951</name>
    <dbReference type="NCBI Taxonomy" id="1574623"/>
    <lineage>
        <taxon>Bacteria</taxon>
        <taxon>Bacillati</taxon>
        <taxon>Cyanobacteriota</taxon>
        <taxon>Cyanophyceae</taxon>
        <taxon>Oscillatoriophycideae</taxon>
        <taxon>Oscillatoriales</taxon>
        <taxon>Microcoleaceae</taxon>
        <taxon>Lyngbya</taxon>
    </lineage>
</organism>
<evidence type="ECO:0008006" key="3">
    <source>
        <dbReference type="Google" id="ProtNLM"/>
    </source>
</evidence>
<comment type="caution">
    <text evidence="1">The sequence shown here is derived from an EMBL/GenBank/DDBJ whole genome shotgun (WGS) entry which is preliminary data.</text>
</comment>
<protein>
    <recommendedName>
        <fullName evidence="3">Antitoxin</fullName>
    </recommendedName>
</protein>
<reference evidence="1 2" key="1">
    <citation type="journal article" date="2015" name="Genome Announc.">
        <title>Draft Genome Sequence of Filamentous Marine Cyanobacterium Lyngbya confervoides Strain BDU141951.</title>
        <authorList>
            <person name="Chandrababunaidu M.M."/>
            <person name="Sen D."/>
            <person name="Tripathy S."/>
        </authorList>
    </citation>
    <scope>NUCLEOTIDE SEQUENCE [LARGE SCALE GENOMIC DNA]</scope>
    <source>
        <strain evidence="1 2">BDU141951</strain>
    </source>
</reference>
<name>A0ABD4T623_9CYAN</name>
<evidence type="ECO:0000313" key="1">
    <source>
        <dbReference type="EMBL" id="MCM1983948.1"/>
    </source>
</evidence>
<dbReference type="Proteomes" id="UP000031561">
    <property type="component" value="Unassembled WGS sequence"/>
</dbReference>
<accession>A0ABD4T623</accession>
<evidence type="ECO:0000313" key="2">
    <source>
        <dbReference type="Proteomes" id="UP000031561"/>
    </source>
</evidence>
<keyword evidence="2" id="KW-1185">Reference proteome</keyword>